<comment type="caution">
    <text evidence="1">The sequence shown here is derived from an EMBL/GenBank/DDBJ whole genome shotgun (WGS) entry which is preliminary data.</text>
</comment>
<dbReference type="RefSeq" id="WP_249699448.1">
    <property type="nucleotide sequence ID" value="NZ_JAMFLX010000011.1"/>
</dbReference>
<dbReference type="Pfam" id="PF14412">
    <property type="entry name" value="AHH"/>
    <property type="match status" value="1"/>
</dbReference>
<protein>
    <submittedName>
        <fullName evidence="1">AHH domain-containing protein</fullName>
    </submittedName>
</protein>
<accession>A0ABT0PGA9</accession>
<evidence type="ECO:0000313" key="1">
    <source>
        <dbReference type="EMBL" id="MCL6270271.1"/>
    </source>
</evidence>
<dbReference type="InterPro" id="IPR032871">
    <property type="entry name" value="AHH_dom_containing"/>
</dbReference>
<name>A0ABT0PGA9_9GAMM</name>
<organism evidence="1 2">
    <name type="scientific">Parendozoicomonas callyspongiae</name>
    <dbReference type="NCBI Taxonomy" id="2942213"/>
    <lineage>
        <taxon>Bacteria</taxon>
        <taxon>Pseudomonadati</taxon>
        <taxon>Pseudomonadota</taxon>
        <taxon>Gammaproteobacteria</taxon>
        <taxon>Oceanospirillales</taxon>
        <taxon>Endozoicomonadaceae</taxon>
        <taxon>Parendozoicomonas</taxon>
    </lineage>
</organism>
<sequence length="201" mass="23382">MLQDLEVELVEEHELRIDLEFLLKETKCRMTIDELLEETKTRSLFLALACYRKEGYKLSPKQLRVEPHDSSLLGKHLRAVDAARPHDDFEAHHIVVGGSKRAKRARKLLANLGIRIDDPLNGAWLPNFKRNVPHPSMPEAYAHRPIHTKCYYLNIENILTQTMNRKQAHWVLNKIAGQLQSGVFPVDREMTAQEIEMWMRV</sequence>
<gene>
    <name evidence="1" type="ORF">M3P05_10090</name>
</gene>
<proteinExistence type="predicted"/>
<evidence type="ECO:0000313" key="2">
    <source>
        <dbReference type="Proteomes" id="UP001203338"/>
    </source>
</evidence>
<dbReference type="Proteomes" id="UP001203338">
    <property type="component" value="Unassembled WGS sequence"/>
</dbReference>
<dbReference type="EMBL" id="JAMFLX010000011">
    <property type="protein sequence ID" value="MCL6270271.1"/>
    <property type="molecule type" value="Genomic_DNA"/>
</dbReference>
<reference evidence="1 2" key="1">
    <citation type="submission" date="2022-05" db="EMBL/GenBank/DDBJ databases">
        <authorList>
            <person name="Park J.-S."/>
        </authorList>
    </citation>
    <scope>NUCLEOTIDE SEQUENCE [LARGE SCALE GENOMIC DNA]</scope>
    <source>
        <strain evidence="1 2">2012CJ34-2</strain>
    </source>
</reference>
<keyword evidence="2" id="KW-1185">Reference proteome</keyword>